<accession>A0A9D4JID0</accession>
<organism evidence="1 2">
    <name type="scientific">Dreissena polymorpha</name>
    <name type="common">Zebra mussel</name>
    <name type="synonym">Mytilus polymorpha</name>
    <dbReference type="NCBI Taxonomy" id="45954"/>
    <lineage>
        <taxon>Eukaryota</taxon>
        <taxon>Metazoa</taxon>
        <taxon>Spiralia</taxon>
        <taxon>Lophotrochozoa</taxon>
        <taxon>Mollusca</taxon>
        <taxon>Bivalvia</taxon>
        <taxon>Autobranchia</taxon>
        <taxon>Heteroconchia</taxon>
        <taxon>Euheterodonta</taxon>
        <taxon>Imparidentia</taxon>
        <taxon>Neoheterodontei</taxon>
        <taxon>Myida</taxon>
        <taxon>Dreissenoidea</taxon>
        <taxon>Dreissenidae</taxon>
        <taxon>Dreissena</taxon>
    </lineage>
</organism>
<gene>
    <name evidence="1" type="ORF">DPMN_142131</name>
</gene>
<protein>
    <submittedName>
        <fullName evidence="1">Uncharacterized protein</fullName>
    </submittedName>
</protein>
<dbReference type="PANTHER" id="PTHR24401:SF29">
    <property type="entry name" value="SI:CH211-243P7.3-RELATED"/>
    <property type="match status" value="1"/>
</dbReference>
<proteinExistence type="predicted"/>
<name>A0A9D4JID0_DREPO</name>
<reference evidence="1" key="2">
    <citation type="submission" date="2020-11" db="EMBL/GenBank/DDBJ databases">
        <authorList>
            <person name="McCartney M.A."/>
            <person name="Auch B."/>
            <person name="Kono T."/>
            <person name="Mallez S."/>
            <person name="Becker A."/>
            <person name="Gohl D.M."/>
            <person name="Silverstein K.A.T."/>
            <person name="Koren S."/>
            <person name="Bechman K.B."/>
            <person name="Herman A."/>
            <person name="Abrahante J.E."/>
            <person name="Garbe J."/>
        </authorList>
    </citation>
    <scope>NUCLEOTIDE SEQUENCE</scope>
    <source>
        <strain evidence="1">Duluth1</strain>
        <tissue evidence="1">Whole animal</tissue>
    </source>
</reference>
<evidence type="ECO:0000313" key="1">
    <source>
        <dbReference type="EMBL" id="KAH3813666.1"/>
    </source>
</evidence>
<dbReference type="EMBL" id="JAIWYP010000006">
    <property type="protein sequence ID" value="KAH3813666.1"/>
    <property type="molecule type" value="Genomic_DNA"/>
</dbReference>
<dbReference type="PANTHER" id="PTHR24401">
    <property type="entry name" value="SI:CH211-243P7.3-RELATED"/>
    <property type="match status" value="1"/>
</dbReference>
<keyword evidence="2" id="KW-1185">Reference proteome</keyword>
<comment type="caution">
    <text evidence="1">The sequence shown here is derived from an EMBL/GenBank/DDBJ whole genome shotgun (WGS) entry which is preliminary data.</text>
</comment>
<reference evidence="1" key="1">
    <citation type="journal article" date="2019" name="bioRxiv">
        <title>The Genome of the Zebra Mussel, Dreissena polymorpha: A Resource for Invasive Species Research.</title>
        <authorList>
            <person name="McCartney M.A."/>
            <person name="Auch B."/>
            <person name="Kono T."/>
            <person name="Mallez S."/>
            <person name="Zhang Y."/>
            <person name="Obille A."/>
            <person name="Becker A."/>
            <person name="Abrahante J.E."/>
            <person name="Garbe J."/>
            <person name="Badalamenti J.P."/>
            <person name="Herman A."/>
            <person name="Mangelson H."/>
            <person name="Liachko I."/>
            <person name="Sullivan S."/>
            <person name="Sone E.D."/>
            <person name="Koren S."/>
            <person name="Silverstein K.A.T."/>
            <person name="Beckman K.B."/>
            <person name="Gohl D.M."/>
        </authorList>
    </citation>
    <scope>NUCLEOTIDE SEQUENCE</scope>
    <source>
        <strain evidence="1">Duluth1</strain>
        <tissue evidence="1">Whole animal</tissue>
    </source>
</reference>
<sequence>MAFHASFPHGCTTDKHQLFVPFMARLSGCIFQIDQGDYFLLMRAKREELLEQGVPDPSDKDVPKHITFDEVGRHCKRATRGIEETMSLIQELIASLDSERGK</sequence>
<evidence type="ECO:0000313" key="2">
    <source>
        <dbReference type="Proteomes" id="UP000828390"/>
    </source>
</evidence>
<dbReference type="Proteomes" id="UP000828390">
    <property type="component" value="Unassembled WGS sequence"/>
</dbReference>
<dbReference type="AlphaFoldDB" id="A0A9D4JID0"/>